<evidence type="ECO:0000256" key="2">
    <source>
        <dbReference type="SAM" id="SignalP"/>
    </source>
</evidence>
<evidence type="ECO:0008006" key="5">
    <source>
        <dbReference type="Google" id="ProtNLM"/>
    </source>
</evidence>
<feature type="chain" id="PRO_5044011602" description="CUB domain-containing protein" evidence="2">
    <location>
        <begin position="19"/>
        <end position="396"/>
    </location>
</feature>
<evidence type="ECO:0000313" key="4">
    <source>
        <dbReference type="Proteomes" id="UP001432322"/>
    </source>
</evidence>
<proteinExistence type="predicted"/>
<keyword evidence="1" id="KW-1133">Transmembrane helix</keyword>
<evidence type="ECO:0000256" key="1">
    <source>
        <dbReference type="SAM" id="Phobius"/>
    </source>
</evidence>
<keyword evidence="4" id="KW-1185">Reference proteome</keyword>
<keyword evidence="1" id="KW-0472">Membrane</keyword>
<feature type="signal peptide" evidence="2">
    <location>
        <begin position="1"/>
        <end position="18"/>
    </location>
</feature>
<reference evidence="3" key="1">
    <citation type="submission" date="2023-10" db="EMBL/GenBank/DDBJ databases">
        <title>Genome assembly of Pristionchus species.</title>
        <authorList>
            <person name="Yoshida K."/>
            <person name="Sommer R.J."/>
        </authorList>
    </citation>
    <scope>NUCLEOTIDE SEQUENCE</scope>
    <source>
        <strain evidence="3">RS5133</strain>
    </source>
</reference>
<sequence length="396" mass="42678">MDSLIVLLVGCSFGGSDAFVEFTHSTLYDIYDFTGKAEVQLPRCDNGCYIYASSQGRFEGTANNKDPYASQLIINDEKNPTPMSIAELSMIVDGNSGQKFPYMITGPTKVKVVNSNGANAKFYAIVLYVIDRKTATTTDFDIYDAMRMLNRGSFVLPDVTTIMSAVPFTVYGGPTDGPNTLSIRLAGFDNAKGTDGCPLAFQTAANSFEAMSLQVTVPIVSLVSATKNRVQIGANTTFSKNQKLANDGIITSPGWNGCSGLPNGQFQVFGSPLYSKDDIYTLDGVYKGDYFSVHLEEEVHNDVTHAFTVAADNGTPTALYGNGPLEQKFDSASLVTIGTFEMGSVGQGFIMRYKAKRIDNSDLTTKSSIPMTTSFAVSMGAQSILLLLITACIYNK</sequence>
<keyword evidence="1" id="KW-0812">Transmembrane</keyword>
<name>A0AAV5WBJ5_9BILA</name>
<gene>
    <name evidence="3" type="ORF">PFISCL1PPCAC_19092</name>
</gene>
<feature type="transmembrane region" description="Helical" evidence="1">
    <location>
        <begin position="375"/>
        <end position="394"/>
    </location>
</feature>
<evidence type="ECO:0000313" key="3">
    <source>
        <dbReference type="EMBL" id="GMT27795.1"/>
    </source>
</evidence>
<comment type="caution">
    <text evidence="3">The sequence shown here is derived from an EMBL/GenBank/DDBJ whole genome shotgun (WGS) entry which is preliminary data.</text>
</comment>
<keyword evidence="2" id="KW-0732">Signal</keyword>
<protein>
    <recommendedName>
        <fullName evidence="5">CUB domain-containing protein</fullName>
    </recommendedName>
</protein>
<dbReference type="EMBL" id="BTSY01000005">
    <property type="protein sequence ID" value="GMT27795.1"/>
    <property type="molecule type" value="Genomic_DNA"/>
</dbReference>
<accession>A0AAV5WBJ5</accession>
<dbReference type="AlphaFoldDB" id="A0AAV5WBJ5"/>
<dbReference type="Proteomes" id="UP001432322">
    <property type="component" value="Unassembled WGS sequence"/>
</dbReference>
<organism evidence="3 4">
    <name type="scientific">Pristionchus fissidentatus</name>
    <dbReference type="NCBI Taxonomy" id="1538716"/>
    <lineage>
        <taxon>Eukaryota</taxon>
        <taxon>Metazoa</taxon>
        <taxon>Ecdysozoa</taxon>
        <taxon>Nematoda</taxon>
        <taxon>Chromadorea</taxon>
        <taxon>Rhabditida</taxon>
        <taxon>Rhabditina</taxon>
        <taxon>Diplogasteromorpha</taxon>
        <taxon>Diplogasteroidea</taxon>
        <taxon>Neodiplogasteridae</taxon>
        <taxon>Pristionchus</taxon>
    </lineage>
</organism>